<keyword evidence="2" id="KW-1133">Transmembrane helix</keyword>
<name>A0A150GWZ8_GONPE</name>
<proteinExistence type="predicted"/>
<dbReference type="OrthoDB" id="43106at2759"/>
<dbReference type="AlphaFoldDB" id="A0A150GWZ8"/>
<dbReference type="Proteomes" id="UP000075714">
    <property type="component" value="Unassembled WGS sequence"/>
</dbReference>
<evidence type="ECO:0000256" key="2">
    <source>
        <dbReference type="SAM" id="Phobius"/>
    </source>
</evidence>
<feature type="transmembrane region" description="Helical" evidence="2">
    <location>
        <begin position="12"/>
        <end position="32"/>
    </location>
</feature>
<accession>A0A150GWZ8</accession>
<feature type="compositionally biased region" description="Low complexity" evidence="1">
    <location>
        <begin position="91"/>
        <end position="120"/>
    </location>
</feature>
<comment type="caution">
    <text evidence="3">The sequence shown here is derived from an EMBL/GenBank/DDBJ whole genome shotgun (WGS) entry which is preliminary data.</text>
</comment>
<reference evidence="4" key="1">
    <citation type="journal article" date="2016" name="Nat. Commun.">
        <title>The Gonium pectorale genome demonstrates co-option of cell cycle regulation during the evolution of multicellularity.</title>
        <authorList>
            <person name="Hanschen E.R."/>
            <person name="Marriage T.N."/>
            <person name="Ferris P.J."/>
            <person name="Hamaji T."/>
            <person name="Toyoda A."/>
            <person name="Fujiyama A."/>
            <person name="Neme R."/>
            <person name="Noguchi H."/>
            <person name="Minakuchi Y."/>
            <person name="Suzuki M."/>
            <person name="Kawai-Toyooka H."/>
            <person name="Smith D.R."/>
            <person name="Sparks H."/>
            <person name="Anderson J."/>
            <person name="Bakaric R."/>
            <person name="Luria V."/>
            <person name="Karger A."/>
            <person name="Kirschner M.W."/>
            <person name="Durand P.M."/>
            <person name="Michod R.E."/>
            <person name="Nozaki H."/>
            <person name="Olson B.J."/>
        </authorList>
    </citation>
    <scope>NUCLEOTIDE SEQUENCE [LARGE SCALE GENOMIC DNA]</scope>
    <source>
        <strain evidence="4">NIES-2863</strain>
    </source>
</reference>
<keyword evidence="2" id="KW-0472">Membrane</keyword>
<dbReference type="EMBL" id="LSYV01000006">
    <property type="protein sequence ID" value="KXZ54263.1"/>
    <property type="molecule type" value="Genomic_DNA"/>
</dbReference>
<organism evidence="3 4">
    <name type="scientific">Gonium pectorale</name>
    <name type="common">Green alga</name>
    <dbReference type="NCBI Taxonomy" id="33097"/>
    <lineage>
        <taxon>Eukaryota</taxon>
        <taxon>Viridiplantae</taxon>
        <taxon>Chlorophyta</taxon>
        <taxon>core chlorophytes</taxon>
        <taxon>Chlorophyceae</taxon>
        <taxon>CS clade</taxon>
        <taxon>Chlamydomonadales</taxon>
        <taxon>Volvocaceae</taxon>
        <taxon>Gonium</taxon>
    </lineage>
</organism>
<sequence length="173" mass="18782">MVFEPRAPDPGVLAAQAAVLVLTGAAAAYWWLVVVPSERAALGRSKRRGPVDSYLRELETPGAEQDRRLERWFYTDWLKRREDLRQRKQQRGAAAAPSPASAAEAPPHQQASSEAGGAAAPPDPYDGRQPYNEDLLRPSVDTPTPRFFSLDNPIVATGALLLLAGLVSALQQS</sequence>
<gene>
    <name evidence="3" type="ORF">GPECTOR_5g352</name>
</gene>
<feature type="region of interest" description="Disordered" evidence="1">
    <location>
        <begin position="85"/>
        <end position="140"/>
    </location>
</feature>
<evidence type="ECO:0000256" key="1">
    <source>
        <dbReference type="SAM" id="MobiDB-lite"/>
    </source>
</evidence>
<evidence type="ECO:0000313" key="4">
    <source>
        <dbReference type="Proteomes" id="UP000075714"/>
    </source>
</evidence>
<keyword evidence="4" id="KW-1185">Reference proteome</keyword>
<keyword evidence="2" id="KW-0812">Transmembrane</keyword>
<evidence type="ECO:0000313" key="3">
    <source>
        <dbReference type="EMBL" id="KXZ54263.1"/>
    </source>
</evidence>
<protein>
    <submittedName>
        <fullName evidence="3">Uncharacterized protein</fullName>
    </submittedName>
</protein>